<evidence type="ECO:0000256" key="1">
    <source>
        <dbReference type="ARBA" id="ARBA00022741"/>
    </source>
</evidence>
<dbReference type="EMBL" id="QXTE01003291">
    <property type="protein sequence ID" value="TFJ95623.1"/>
    <property type="molecule type" value="Genomic_DNA"/>
</dbReference>
<dbReference type="GO" id="GO:0016887">
    <property type="term" value="F:ATP hydrolysis activity"/>
    <property type="evidence" value="ECO:0007669"/>
    <property type="project" value="InterPro"/>
</dbReference>
<dbReference type="GO" id="GO:0042626">
    <property type="term" value="F:ATPase-coupled transmembrane transporter activity"/>
    <property type="evidence" value="ECO:0007669"/>
    <property type="project" value="TreeGrafter"/>
</dbReference>
<dbReference type="GO" id="GO:0016020">
    <property type="term" value="C:membrane"/>
    <property type="evidence" value="ECO:0007669"/>
    <property type="project" value="TreeGrafter"/>
</dbReference>
<dbReference type="STRING" id="55544.A0A4D9DL31"/>
<gene>
    <name evidence="4" type="ORF">DR999_PMT22748</name>
</gene>
<dbReference type="Gene3D" id="3.40.50.300">
    <property type="entry name" value="P-loop containing nucleotide triphosphate hydrolases"/>
    <property type="match status" value="1"/>
</dbReference>
<evidence type="ECO:0000256" key="2">
    <source>
        <dbReference type="ARBA" id="ARBA00022840"/>
    </source>
</evidence>
<dbReference type="GO" id="GO:0005524">
    <property type="term" value="F:ATP binding"/>
    <property type="evidence" value="ECO:0007669"/>
    <property type="project" value="UniProtKB-KW"/>
</dbReference>
<dbReference type="OrthoDB" id="6500128at2759"/>
<dbReference type="PANTHER" id="PTHR24223:SF196">
    <property type="entry name" value="ATP-BINDING CASSETTE SUB-FAMILY C MEMBER 5"/>
    <property type="match status" value="1"/>
</dbReference>
<dbReference type="Pfam" id="PF00005">
    <property type="entry name" value="ABC_tran"/>
    <property type="match status" value="1"/>
</dbReference>
<dbReference type="Proteomes" id="UP000297703">
    <property type="component" value="Unassembled WGS sequence"/>
</dbReference>
<keyword evidence="2" id="KW-0067">ATP-binding</keyword>
<name>A0A4D9DL31_9SAUR</name>
<evidence type="ECO:0000313" key="5">
    <source>
        <dbReference type="Proteomes" id="UP000297703"/>
    </source>
</evidence>
<dbReference type="InterPro" id="IPR003439">
    <property type="entry name" value="ABC_transporter-like_ATP-bd"/>
</dbReference>
<protein>
    <submittedName>
        <fullName evidence="4">Carboxymethylenebutenolidase</fullName>
    </submittedName>
</protein>
<comment type="caution">
    <text evidence="4">The sequence shown here is derived from an EMBL/GenBank/DDBJ whole genome shotgun (WGS) entry which is preliminary data.</text>
</comment>
<dbReference type="SUPFAM" id="SSF52540">
    <property type="entry name" value="P-loop containing nucleoside triphosphate hydrolases"/>
    <property type="match status" value="1"/>
</dbReference>
<dbReference type="AlphaFoldDB" id="A0A4D9DL31"/>
<feature type="domain" description="ABC transporter" evidence="3">
    <location>
        <begin position="109"/>
        <end position="209"/>
    </location>
</feature>
<reference evidence="4 5" key="2">
    <citation type="submission" date="2019-04" db="EMBL/GenBank/DDBJ databases">
        <title>The genome sequence of big-headed turtle.</title>
        <authorList>
            <person name="Gong S."/>
        </authorList>
    </citation>
    <scope>NUCLEOTIDE SEQUENCE [LARGE SCALE GENOMIC DNA]</scope>
    <source>
        <strain evidence="4">DO16091913</strain>
        <tissue evidence="4">Muscle</tissue>
    </source>
</reference>
<sequence length="226" mass="25565">MQSTIQGIWDQFWGHSFSPQLSSEKRKGKIYHTKKPTPVQNCSKPFGMLMRFADWKLDFSVLFLFLKTLSLEAPARIKNKAPPLDWPQEGEVVFENAEMRYRENLPLVLKKVSFTIKPKEKIGIVGRTGSGKSSLGMALFRLVELSGGCIKIDGVKINDIGLADLRSKLSIIPQEPVLFSGTVRSNLDPFNQYSEEQIWDALERTHMKECSLLLMGKACVTSLVMR</sequence>
<keyword evidence="5" id="KW-1185">Reference proteome</keyword>
<evidence type="ECO:0000313" key="4">
    <source>
        <dbReference type="EMBL" id="TFJ95623.1"/>
    </source>
</evidence>
<accession>A0A4D9DL31</accession>
<keyword evidence="1" id="KW-0547">Nucleotide-binding</keyword>
<dbReference type="FunFam" id="3.40.50.300:FF:004162">
    <property type="entry name" value="ATP binding cassette subfamily C member 5"/>
    <property type="match status" value="1"/>
</dbReference>
<organism evidence="4 5">
    <name type="scientific">Platysternon megacephalum</name>
    <name type="common">big-headed turtle</name>
    <dbReference type="NCBI Taxonomy" id="55544"/>
    <lineage>
        <taxon>Eukaryota</taxon>
        <taxon>Metazoa</taxon>
        <taxon>Chordata</taxon>
        <taxon>Craniata</taxon>
        <taxon>Vertebrata</taxon>
        <taxon>Euteleostomi</taxon>
        <taxon>Archelosauria</taxon>
        <taxon>Testudinata</taxon>
        <taxon>Testudines</taxon>
        <taxon>Cryptodira</taxon>
        <taxon>Durocryptodira</taxon>
        <taxon>Testudinoidea</taxon>
        <taxon>Platysternidae</taxon>
        <taxon>Platysternon</taxon>
    </lineage>
</organism>
<proteinExistence type="predicted"/>
<dbReference type="InterPro" id="IPR050173">
    <property type="entry name" value="ABC_transporter_C-like"/>
</dbReference>
<dbReference type="InterPro" id="IPR027417">
    <property type="entry name" value="P-loop_NTPase"/>
</dbReference>
<dbReference type="PANTHER" id="PTHR24223">
    <property type="entry name" value="ATP-BINDING CASSETTE SUB-FAMILY C"/>
    <property type="match status" value="1"/>
</dbReference>
<evidence type="ECO:0000259" key="3">
    <source>
        <dbReference type="Pfam" id="PF00005"/>
    </source>
</evidence>
<reference evidence="4 5" key="1">
    <citation type="submission" date="2019-04" db="EMBL/GenBank/DDBJ databases">
        <title>Draft genome of the big-headed turtle Platysternon megacephalum.</title>
        <authorList>
            <person name="Gong S."/>
        </authorList>
    </citation>
    <scope>NUCLEOTIDE SEQUENCE [LARGE SCALE GENOMIC DNA]</scope>
    <source>
        <strain evidence="4">DO16091913</strain>
        <tissue evidence="4">Muscle</tissue>
    </source>
</reference>